<proteinExistence type="inferred from homology"/>
<dbReference type="PANTHER" id="PTHR14076:SF7">
    <property type="entry name" value="RECEPTOR ACTIVITY-MODIFYING PROTEIN 1-LIKE"/>
    <property type="match status" value="1"/>
</dbReference>
<name>A0A663DNN7_AQUCH</name>
<dbReference type="GO" id="GO:0009986">
    <property type="term" value="C:cell surface"/>
    <property type="evidence" value="ECO:0007669"/>
    <property type="project" value="TreeGrafter"/>
</dbReference>
<evidence type="ECO:0000313" key="13">
    <source>
        <dbReference type="Proteomes" id="UP000472275"/>
    </source>
</evidence>
<dbReference type="GO" id="GO:0031623">
    <property type="term" value="P:receptor internalization"/>
    <property type="evidence" value="ECO:0007669"/>
    <property type="project" value="TreeGrafter"/>
</dbReference>
<reference evidence="12" key="2">
    <citation type="submission" date="2025-09" db="UniProtKB">
        <authorList>
            <consortium name="Ensembl"/>
        </authorList>
    </citation>
    <scope>IDENTIFICATION</scope>
</reference>
<dbReference type="GeneTree" id="ENSGT00950000185523"/>
<evidence type="ECO:0000313" key="12">
    <source>
        <dbReference type="Ensembl" id="ENSACCP00020001507.1"/>
    </source>
</evidence>
<keyword evidence="3" id="KW-0813">Transport</keyword>
<evidence type="ECO:0000256" key="2">
    <source>
        <dbReference type="ARBA" id="ARBA00007087"/>
    </source>
</evidence>
<dbReference type="InterPro" id="IPR006985">
    <property type="entry name" value="RAMP"/>
</dbReference>
<evidence type="ECO:0000256" key="11">
    <source>
        <dbReference type="SAM" id="Phobius"/>
    </source>
</evidence>
<comment type="subcellular location">
    <subcellularLocation>
        <location evidence="1">Cell membrane</location>
        <topology evidence="1">Single-pass type I membrane protein</topology>
    </subcellularLocation>
</comment>
<feature type="transmembrane region" description="Helical" evidence="11">
    <location>
        <begin position="108"/>
        <end position="128"/>
    </location>
</feature>
<organism evidence="12 13">
    <name type="scientific">Aquila chrysaetos chrysaetos</name>
    <dbReference type="NCBI Taxonomy" id="223781"/>
    <lineage>
        <taxon>Eukaryota</taxon>
        <taxon>Metazoa</taxon>
        <taxon>Chordata</taxon>
        <taxon>Craniata</taxon>
        <taxon>Vertebrata</taxon>
        <taxon>Euteleostomi</taxon>
        <taxon>Archelosauria</taxon>
        <taxon>Archosauria</taxon>
        <taxon>Dinosauria</taxon>
        <taxon>Saurischia</taxon>
        <taxon>Theropoda</taxon>
        <taxon>Coelurosauria</taxon>
        <taxon>Aves</taxon>
        <taxon>Neognathae</taxon>
        <taxon>Neoaves</taxon>
        <taxon>Telluraves</taxon>
        <taxon>Accipitrimorphae</taxon>
        <taxon>Accipitriformes</taxon>
        <taxon>Accipitridae</taxon>
        <taxon>Accipitrinae</taxon>
        <taxon>Aquila</taxon>
    </lineage>
</organism>
<keyword evidence="8 11" id="KW-0472">Membrane</keyword>
<evidence type="ECO:0000256" key="6">
    <source>
        <dbReference type="ARBA" id="ARBA00022729"/>
    </source>
</evidence>
<dbReference type="GO" id="GO:0006816">
    <property type="term" value="P:calcium ion transport"/>
    <property type="evidence" value="ECO:0007669"/>
    <property type="project" value="TreeGrafter"/>
</dbReference>
<evidence type="ECO:0000256" key="5">
    <source>
        <dbReference type="ARBA" id="ARBA00022692"/>
    </source>
</evidence>
<evidence type="ECO:0000256" key="1">
    <source>
        <dbReference type="ARBA" id="ARBA00004251"/>
    </source>
</evidence>
<dbReference type="AlphaFoldDB" id="A0A663DNN7"/>
<dbReference type="GO" id="GO:0015026">
    <property type="term" value="F:coreceptor activity"/>
    <property type="evidence" value="ECO:0007669"/>
    <property type="project" value="InterPro"/>
</dbReference>
<evidence type="ECO:0000256" key="7">
    <source>
        <dbReference type="ARBA" id="ARBA00022989"/>
    </source>
</evidence>
<dbReference type="GO" id="GO:0072659">
    <property type="term" value="P:protein localization to plasma membrane"/>
    <property type="evidence" value="ECO:0007669"/>
    <property type="project" value="TreeGrafter"/>
</dbReference>
<keyword evidence="10" id="KW-0675">Receptor</keyword>
<keyword evidence="9" id="KW-1015">Disulfide bond</keyword>
<evidence type="ECO:0000256" key="4">
    <source>
        <dbReference type="ARBA" id="ARBA00022475"/>
    </source>
</evidence>
<dbReference type="InParanoid" id="A0A663DNN7"/>
<sequence>MGSAAGGGGVRTPGGRGPALTCRPALLPSWLSSPSTHRPQWAPCGLCRGSQEPRSRELSSCTQLLAQLLSCPWPSAILDTFFLQVHAEYFTNCTGARPPRLGGLPPRMAVAVAVGLSCLVPLAAALTLTRARKGAQTPVGSCPAPACLCACEGLATAPFPPSPGN</sequence>
<evidence type="ECO:0000256" key="9">
    <source>
        <dbReference type="ARBA" id="ARBA00023157"/>
    </source>
</evidence>
<dbReference type="Ensembl" id="ENSACCT00020001555.1">
    <property type="protein sequence ID" value="ENSACCP00020001507.1"/>
    <property type="gene ID" value="ENSACCG00020001061.1"/>
</dbReference>
<dbReference type="GO" id="GO:0032870">
    <property type="term" value="P:cellular response to hormone stimulus"/>
    <property type="evidence" value="ECO:0007669"/>
    <property type="project" value="TreeGrafter"/>
</dbReference>
<evidence type="ECO:0000256" key="10">
    <source>
        <dbReference type="ARBA" id="ARBA00023170"/>
    </source>
</evidence>
<dbReference type="GO" id="GO:0007186">
    <property type="term" value="P:G protein-coupled receptor signaling pathway"/>
    <property type="evidence" value="ECO:0007669"/>
    <property type="project" value="TreeGrafter"/>
</dbReference>
<dbReference type="Pfam" id="PF04901">
    <property type="entry name" value="RAMP"/>
    <property type="match status" value="1"/>
</dbReference>
<dbReference type="GO" id="GO:0005886">
    <property type="term" value="C:plasma membrane"/>
    <property type="evidence" value="ECO:0007669"/>
    <property type="project" value="UniProtKB-SubCell"/>
</dbReference>
<evidence type="ECO:0000256" key="3">
    <source>
        <dbReference type="ARBA" id="ARBA00022448"/>
    </source>
</evidence>
<keyword evidence="13" id="KW-1185">Reference proteome</keyword>
<evidence type="ECO:0000256" key="8">
    <source>
        <dbReference type="ARBA" id="ARBA00023136"/>
    </source>
</evidence>
<reference evidence="12" key="1">
    <citation type="submission" date="2025-08" db="UniProtKB">
        <authorList>
            <consortium name="Ensembl"/>
        </authorList>
    </citation>
    <scope>IDENTIFICATION</scope>
</reference>
<comment type="similarity">
    <text evidence="2">Belongs to the RAMP family.</text>
</comment>
<keyword evidence="5 11" id="KW-0812">Transmembrane</keyword>
<dbReference type="InterPro" id="IPR038126">
    <property type="entry name" value="RAMP_sf"/>
</dbReference>
<evidence type="ECO:0008006" key="14">
    <source>
        <dbReference type="Google" id="ProtNLM"/>
    </source>
</evidence>
<dbReference type="GO" id="GO:0043235">
    <property type="term" value="C:receptor complex"/>
    <property type="evidence" value="ECO:0007669"/>
    <property type="project" value="TreeGrafter"/>
</dbReference>
<dbReference type="GO" id="GO:0006886">
    <property type="term" value="P:intracellular protein transport"/>
    <property type="evidence" value="ECO:0007669"/>
    <property type="project" value="InterPro"/>
</dbReference>
<keyword evidence="4" id="KW-1003">Cell membrane</keyword>
<dbReference type="GO" id="GO:0008277">
    <property type="term" value="P:regulation of G protein-coupled receptor signaling pathway"/>
    <property type="evidence" value="ECO:0007669"/>
    <property type="project" value="InterPro"/>
</dbReference>
<protein>
    <recommendedName>
        <fullName evidence="14">Receptor activity modifying protein 1</fullName>
    </recommendedName>
</protein>
<keyword evidence="7 11" id="KW-1133">Transmembrane helix</keyword>
<dbReference type="Proteomes" id="UP000472275">
    <property type="component" value="Chromosome 8"/>
</dbReference>
<dbReference type="Gene3D" id="1.10.150.510">
    <property type="entry name" value="Receptor activity modifying family"/>
    <property type="match status" value="1"/>
</dbReference>
<keyword evidence="6" id="KW-0732">Signal</keyword>
<accession>A0A663DNN7</accession>
<dbReference type="PANTHER" id="PTHR14076">
    <property type="entry name" value="RECEPTOR ACTIVITY MODIFYING PROTEIN RAMP"/>
    <property type="match status" value="1"/>
</dbReference>